<comment type="caution">
    <text evidence="1">The sequence shown here is derived from an EMBL/GenBank/DDBJ whole genome shotgun (WGS) entry which is preliminary data.</text>
</comment>
<dbReference type="SUPFAM" id="SSF75011">
    <property type="entry name" value="3-carboxy-cis,cis-mucoante lactonizing enzyme"/>
    <property type="match status" value="1"/>
</dbReference>
<proteinExistence type="predicted"/>
<evidence type="ECO:0000313" key="2">
    <source>
        <dbReference type="Proteomes" id="UP001595898"/>
    </source>
</evidence>
<dbReference type="RefSeq" id="WP_250140384.1">
    <property type="nucleotide sequence ID" value="NZ_JALIQP010000002.1"/>
</dbReference>
<reference evidence="1 2" key="1">
    <citation type="journal article" date="2019" name="Int. J. Syst. Evol. Microbiol.">
        <title>The Global Catalogue of Microorganisms (GCM) 10K type strain sequencing project: providing services to taxonomists for standard genome sequencing and annotation.</title>
        <authorList>
            <consortium name="The Broad Institute Genomics Platform"/>
            <consortium name="The Broad Institute Genome Sequencing Center for Infectious Disease"/>
            <person name="Wu L."/>
            <person name="Ma J."/>
        </authorList>
    </citation>
    <scope>NUCLEOTIDE SEQUENCE [LARGE SCALE GENOMIC DNA]</scope>
    <source>
        <strain evidence="1 2">WLHS5</strain>
    </source>
</reference>
<organism evidence="1 2">
    <name type="scientific">Halosolutus amylolyticus</name>
    <dbReference type="NCBI Taxonomy" id="2932267"/>
    <lineage>
        <taxon>Archaea</taxon>
        <taxon>Methanobacteriati</taxon>
        <taxon>Methanobacteriota</taxon>
        <taxon>Stenosarchaea group</taxon>
        <taxon>Halobacteria</taxon>
        <taxon>Halobacteriales</taxon>
        <taxon>Natrialbaceae</taxon>
        <taxon>Halosolutus</taxon>
    </lineage>
</organism>
<dbReference type="Proteomes" id="UP001595898">
    <property type="component" value="Unassembled WGS sequence"/>
</dbReference>
<dbReference type="AlphaFoldDB" id="A0ABD5PQV5"/>
<evidence type="ECO:0000313" key="1">
    <source>
        <dbReference type="EMBL" id="MFC4542929.1"/>
    </source>
</evidence>
<protein>
    <submittedName>
        <fullName evidence="1">LVIVD repeat-containing protein</fullName>
    </submittedName>
</protein>
<dbReference type="EMBL" id="JBHSFA010000007">
    <property type="protein sequence ID" value="MFC4542929.1"/>
    <property type="molecule type" value="Genomic_DNA"/>
</dbReference>
<keyword evidence="2" id="KW-1185">Reference proteome</keyword>
<dbReference type="InterPro" id="IPR013211">
    <property type="entry name" value="LVIVD"/>
</dbReference>
<gene>
    <name evidence="1" type="ORF">ACFO5R_13455</name>
</gene>
<name>A0ABD5PQV5_9EURY</name>
<sequence>MHRRALLRSGAIVGTSLSGLQTAAVPSTAAVSQDDAFEPRGRVSVEGAAETVVGDDGDVAYLAATNGFVTVDVSDPADPTVLAEERRIEVDGGRLTEILDVAVDGDRLVVPGPANQKGDSEIFNGVLVYDVGDPADPVRVAEYETGYHIHNCYLDGDVLYVVANGPGEDDETPDGNRLDVYDVSGDAIEAIGDWSLLDHDPEWGDVFWLARYLHDAYVHDDVAYLPFWNAGTYLLDVSDPADPEYLSHVRRTELEDQRAIEDGREAQQELPGNDHYAAVDDSGTLMAVGREAWATDDNDAGGPGGIDLYDVSDPEAPTHVASIDPPETEDATYRGGEWTTSHNFELRDGHLYSSWYQGGVKIHDVSDPADPVEVVSWEDRETAGFWTARVAAPGETLVASSTQLIPGAGTEGALYTFPIEFGEEEREDDDASDTIPGFAGVAGLAGLAGGVAGLEWVRRRHGGE</sequence>
<accession>A0ABD5PQV5</accession>
<dbReference type="Pfam" id="PF08309">
    <property type="entry name" value="LVIVD"/>
    <property type="match status" value="2"/>
</dbReference>